<dbReference type="FunCoup" id="E0VG98">
    <property type="interactions" value="2659"/>
</dbReference>
<dbReference type="PROSITE" id="PS50102">
    <property type="entry name" value="RRM"/>
    <property type="match status" value="1"/>
</dbReference>
<dbReference type="FunFam" id="3.30.70.330:FF:000177">
    <property type="entry name" value="U2 snRNP-associated SURP motif-containing protein-like isoform X2"/>
    <property type="match status" value="1"/>
</dbReference>
<dbReference type="Proteomes" id="UP000009046">
    <property type="component" value="Unassembled WGS sequence"/>
</dbReference>
<feature type="compositionally biased region" description="Basic and acidic residues" evidence="3">
    <location>
        <begin position="93"/>
        <end position="102"/>
    </location>
</feature>
<dbReference type="InterPro" id="IPR000504">
    <property type="entry name" value="RRM_dom"/>
</dbReference>
<dbReference type="InterPro" id="IPR051485">
    <property type="entry name" value="SR-CTD_assoc_factor"/>
</dbReference>
<dbReference type="VEuPathDB" id="VectorBase:PHUM176690"/>
<keyword evidence="1 2" id="KW-0694">RNA-binding</keyword>
<feature type="compositionally biased region" description="Acidic residues" evidence="3">
    <location>
        <begin position="720"/>
        <end position="733"/>
    </location>
</feature>
<dbReference type="GeneID" id="8236797"/>
<dbReference type="OMA" id="FKSRVCN"/>
<feature type="region of interest" description="Disordered" evidence="3">
    <location>
        <begin position="591"/>
        <end position="630"/>
    </location>
</feature>
<dbReference type="EMBL" id="DS235133">
    <property type="protein sequence ID" value="EEB12404.1"/>
    <property type="molecule type" value="Genomic_DNA"/>
</dbReference>
<dbReference type="Pfam" id="PF08312">
    <property type="entry name" value="cwf21"/>
    <property type="match status" value="1"/>
</dbReference>
<dbReference type="EMBL" id="AAZO01002050">
    <property type="status" value="NOT_ANNOTATED_CDS"/>
    <property type="molecule type" value="Genomic_DNA"/>
</dbReference>
<dbReference type="AlphaFoldDB" id="E0VG98"/>
<dbReference type="EnsemblMetazoa" id="PHUM176690-RA">
    <property type="protein sequence ID" value="PHUM176690-PA"/>
    <property type="gene ID" value="PHUM176690"/>
</dbReference>
<dbReference type="SMART" id="SM00648">
    <property type="entry name" value="SWAP"/>
    <property type="match status" value="1"/>
</dbReference>
<evidence type="ECO:0000256" key="2">
    <source>
        <dbReference type="PROSITE-ProRule" id="PRU00176"/>
    </source>
</evidence>
<dbReference type="STRING" id="121224.E0VG98"/>
<feature type="region of interest" description="Disordered" evidence="3">
    <location>
        <begin position="762"/>
        <end position="849"/>
    </location>
</feature>
<feature type="region of interest" description="Disordered" evidence="3">
    <location>
        <begin position="93"/>
        <end position="112"/>
    </location>
</feature>
<dbReference type="OrthoDB" id="377209at2759"/>
<protein>
    <recommendedName>
        <fullName evidence="10">U2 snRNP-associated SURP motif-containing protein</fullName>
    </recommendedName>
</protein>
<name>E0VG98_PEDHC</name>
<feature type="compositionally biased region" description="Basic and acidic residues" evidence="3">
    <location>
        <begin position="54"/>
        <end position="66"/>
    </location>
</feature>
<dbReference type="KEGG" id="phu:Phum_PHUM176690"/>
<dbReference type="InterPro" id="IPR047488">
    <property type="entry name" value="SR140_cwf21"/>
</dbReference>
<dbReference type="InterPro" id="IPR035979">
    <property type="entry name" value="RBD_domain_sf"/>
</dbReference>
<evidence type="ECO:0000259" key="6">
    <source>
        <dbReference type="PROSITE" id="PS51391"/>
    </source>
</evidence>
<dbReference type="PROSITE" id="PS50128">
    <property type="entry name" value="SURP"/>
    <property type="match status" value="1"/>
</dbReference>
<dbReference type="GO" id="GO:0003723">
    <property type="term" value="F:RNA binding"/>
    <property type="evidence" value="ECO:0007669"/>
    <property type="project" value="UniProtKB-UniRule"/>
</dbReference>
<dbReference type="InterPro" id="IPR000061">
    <property type="entry name" value="Surp"/>
</dbReference>
<evidence type="ECO:0000313" key="8">
    <source>
        <dbReference type="EnsemblMetazoa" id="PHUM176690-PA"/>
    </source>
</evidence>
<feature type="region of interest" description="Disordered" evidence="3">
    <location>
        <begin position="1"/>
        <end position="20"/>
    </location>
</feature>
<dbReference type="InterPro" id="IPR006569">
    <property type="entry name" value="CID_dom"/>
</dbReference>
<gene>
    <name evidence="8" type="primary">8236797</name>
    <name evidence="7" type="ORF">Phum_PHUM176690</name>
</gene>
<dbReference type="eggNOG" id="KOG0151">
    <property type="taxonomic scope" value="Eukaryota"/>
</dbReference>
<feature type="compositionally biased region" description="Basic and acidic residues" evidence="3">
    <location>
        <begin position="76"/>
        <end position="86"/>
    </location>
</feature>
<dbReference type="SUPFAM" id="SSF109905">
    <property type="entry name" value="Surp module (SWAP domain)"/>
    <property type="match status" value="1"/>
</dbReference>
<dbReference type="SMART" id="SM00360">
    <property type="entry name" value="RRM"/>
    <property type="match status" value="1"/>
</dbReference>
<evidence type="ECO:0000313" key="9">
    <source>
        <dbReference type="Proteomes" id="UP000009046"/>
    </source>
</evidence>
<dbReference type="CDD" id="cd21370">
    <property type="entry name" value="cwf21_SR140"/>
    <property type="match status" value="1"/>
</dbReference>
<dbReference type="CTD" id="8236797"/>
<evidence type="ECO:0000259" key="4">
    <source>
        <dbReference type="PROSITE" id="PS50102"/>
    </source>
</evidence>
<dbReference type="PANTHER" id="PTHR23140:SF0">
    <property type="entry name" value="U2 SNRNP-ASSOCIATED SURP MOTIF-CONTAINING PROTEIN"/>
    <property type="match status" value="1"/>
</dbReference>
<feature type="compositionally biased region" description="Basic and acidic residues" evidence="3">
    <location>
        <begin position="596"/>
        <end position="606"/>
    </location>
</feature>
<feature type="domain" description="CID" evidence="6">
    <location>
        <begin position="444"/>
        <end position="589"/>
    </location>
</feature>
<feature type="compositionally biased region" description="Basic residues" evidence="3">
    <location>
        <begin position="808"/>
        <end position="823"/>
    </location>
</feature>
<dbReference type="SUPFAM" id="SSF48464">
    <property type="entry name" value="ENTH/VHS domain"/>
    <property type="match status" value="1"/>
</dbReference>
<dbReference type="HOGENOM" id="CLU_010743_1_0_1"/>
<dbReference type="Gene3D" id="1.25.40.90">
    <property type="match status" value="1"/>
</dbReference>
<dbReference type="SUPFAM" id="SSF54928">
    <property type="entry name" value="RNA-binding domain, RBD"/>
    <property type="match status" value="1"/>
</dbReference>
<keyword evidence="9" id="KW-1185">Reference proteome</keyword>
<proteinExistence type="predicted"/>
<reference evidence="8" key="3">
    <citation type="submission" date="2021-02" db="UniProtKB">
        <authorList>
            <consortium name="EnsemblMetazoa"/>
        </authorList>
    </citation>
    <scope>IDENTIFICATION</scope>
    <source>
        <strain evidence="8">USDA</strain>
    </source>
</reference>
<evidence type="ECO:0000256" key="3">
    <source>
        <dbReference type="SAM" id="MobiDB-lite"/>
    </source>
</evidence>
<dbReference type="Gene3D" id="3.30.70.330">
    <property type="match status" value="1"/>
</dbReference>
<evidence type="ECO:0000256" key="1">
    <source>
        <dbReference type="ARBA" id="ARBA00022884"/>
    </source>
</evidence>
<dbReference type="Gene3D" id="1.10.10.790">
    <property type="entry name" value="Surp module"/>
    <property type="match status" value="1"/>
</dbReference>
<dbReference type="InterPro" id="IPR013170">
    <property type="entry name" value="mRNA_splic_Cwf21_dom"/>
</dbReference>
<dbReference type="InterPro" id="IPR012677">
    <property type="entry name" value="Nucleotide-bd_a/b_plait_sf"/>
</dbReference>
<evidence type="ECO:0000313" key="7">
    <source>
        <dbReference type="EMBL" id="EEB12404.1"/>
    </source>
</evidence>
<feature type="domain" description="SURP motif" evidence="5">
    <location>
        <begin position="341"/>
        <end position="384"/>
    </location>
</feature>
<feature type="compositionally biased region" description="Basic and acidic residues" evidence="3">
    <location>
        <begin position="788"/>
        <end position="799"/>
    </location>
</feature>
<dbReference type="SMART" id="SM00582">
    <property type="entry name" value="RPR"/>
    <property type="match status" value="1"/>
</dbReference>
<reference evidence="7" key="1">
    <citation type="submission" date="2007-04" db="EMBL/GenBank/DDBJ databases">
        <title>Annotation of Pediculus humanus corporis strain USDA.</title>
        <authorList>
            <person name="Kirkness E."/>
            <person name="Hannick L."/>
            <person name="Hass B."/>
            <person name="Bruggner R."/>
            <person name="Lawson D."/>
            <person name="Bidwell S."/>
            <person name="Joardar V."/>
            <person name="Caler E."/>
            <person name="Walenz B."/>
            <person name="Inman J."/>
            <person name="Schobel S."/>
            <person name="Galinsky K."/>
            <person name="Amedeo P."/>
            <person name="Strausberg R."/>
        </authorList>
    </citation>
    <scope>NUCLEOTIDE SEQUENCE</scope>
    <source>
        <strain evidence="7">USDA</strain>
    </source>
</reference>
<dbReference type="Pfam" id="PF01805">
    <property type="entry name" value="Surp"/>
    <property type="match status" value="1"/>
</dbReference>
<dbReference type="CDD" id="cd12223">
    <property type="entry name" value="RRM_SR140"/>
    <property type="match status" value="1"/>
</dbReference>
<feature type="region of interest" description="Disordered" evidence="3">
    <location>
        <begin position="49"/>
        <end position="86"/>
    </location>
</feature>
<accession>E0VG98</accession>
<feature type="compositionally biased region" description="Basic and acidic residues" evidence="3">
    <location>
        <begin position="7"/>
        <end position="20"/>
    </location>
</feature>
<dbReference type="InParanoid" id="E0VG98"/>
<dbReference type="Gene3D" id="6.10.140.420">
    <property type="match status" value="1"/>
</dbReference>
<organism>
    <name type="scientific">Pediculus humanus subsp. corporis</name>
    <name type="common">Body louse</name>
    <dbReference type="NCBI Taxonomy" id="121224"/>
    <lineage>
        <taxon>Eukaryota</taxon>
        <taxon>Metazoa</taxon>
        <taxon>Ecdysozoa</taxon>
        <taxon>Arthropoda</taxon>
        <taxon>Hexapoda</taxon>
        <taxon>Insecta</taxon>
        <taxon>Pterygota</taxon>
        <taxon>Neoptera</taxon>
        <taxon>Paraneoptera</taxon>
        <taxon>Psocodea</taxon>
        <taxon>Troctomorpha</taxon>
        <taxon>Phthiraptera</taxon>
        <taxon>Anoplura</taxon>
        <taxon>Pediculidae</taxon>
        <taxon>Pediculus</taxon>
    </lineage>
</organism>
<evidence type="ECO:0000259" key="5">
    <source>
        <dbReference type="PROSITE" id="PS50128"/>
    </source>
</evidence>
<dbReference type="PROSITE" id="PS51391">
    <property type="entry name" value="CID"/>
    <property type="match status" value="1"/>
</dbReference>
<dbReference type="SMART" id="SM01115">
    <property type="entry name" value="cwf21"/>
    <property type="match status" value="1"/>
</dbReference>
<dbReference type="InterPro" id="IPR035967">
    <property type="entry name" value="SWAP/Surp_sf"/>
</dbReference>
<sequence>MGKRPLSKREIEEQRKKEEEEAAAHAFQEFVETFTDVPVNKTGKVWVKAGTYDAGKRQEDTREKGKLYKPQSRITDNVEKSTTSDRAQEYAKLLVDKKPEKPSKKKSNDKKKSNLELFKEELKMIQEEREERHKYKGALKAELGNDFPPSSTSEIPSLMSQRPIILPEDQLLGSFDCGDPNTTNIYLGNLNPKITEQQLMELFGRYGPLASIKIMWPRTDEEKARGKNCGFVAFMNRKDGERAMRNLNGKDVMQYEMKLGWGKTVPIPHHPIYIPPSFVELTLPPPPSGLPFNAQPCRKDKHRVTRMVRGIETISKEELNKILYNATVKVVIPTDRQLLMLINRMIEFVIREGPMFEAMIMNRELMNPMYRFLFENQSPAHIYYRWKLFSILQGDTQTKWSTDEFRMFKGGSIWKPPPMNQYTQGMPDDLVDDKDDFEPRKGTLSNTQRDRLEDLLRNIGPERIKVAEAMVFCMEHSEAAEEICDCIAESLGILHTPIHKKIARLYLISDILHNCGVKITNASYFRRGLETRLMQIFADVNLAYMALESRLKAEGFKMRVMAMFRAWEEWAVYPRDFLIRLQNTFLGLSVEPEPEIDSKPDNRQDLEIDPEIDGAPLDDNPEDDDLDGLPLDGAALLKTAIKSLKKDDEDIDGIPMEDLDGEPFEEDLNQKKKKSTGAFVPSKWEAVDPEQIEAQAMTTSKWDLLEPPQHEEESLGQSQEDTENEDDSQEGDTGDSFRIMNEERRAMLREIELKVMQYQDELECGTRKTKTGWTIGQQVEHFRRKLMKRSEKERVVDDKEEKEDNADKRRHHSPSYGPRKTKRSRSDSSSPPPVKRSHRYDRTTSQTTR</sequence>
<dbReference type="RefSeq" id="XP_002425142.1">
    <property type="nucleotide sequence ID" value="XM_002425097.1"/>
</dbReference>
<dbReference type="PANTHER" id="PTHR23140">
    <property type="entry name" value="RNA PROCESSING PROTEIN LD23810P"/>
    <property type="match status" value="1"/>
</dbReference>
<dbReference type="GO" id="GO:0005634">
    <property type="term" value="C:nucleus"/>
    <property type="evidence" value="ECO:0007669"/>
    <property type="project" value="TreeGrafter"/>
</dbReference>
<feature type="compositionally biased region" description="Acidic residues" evidence="3">
    <location>
        <begin position="650"/>
        <end position="667"/>
    </location>
</feature>
<dbReference type="InterPro" id="IPR035009">
    <property type="entry name" value="SR140_RRM"/>
</dbReference>
<dbReference type="InterPro" id="IPR008942">
    <property type="entry name" value="ENTH_VHS"/>
</dbReference>
<feature type="region of interest" description="Disordered" evidence="3">
    <location>
        <begin position="650"/>
        <end position="677"/>
    </location>
</feature>
<evidence type="ECO:0008006" key="10">
    <source>
        <dbReference type="Google" id="ProtNLM"/>
    </source>
</evidence>
<dbReference type="Pfam" id="PF00076">
    <property type="entry name" value="RRM_1"/>
    <property type="match status" value="1"/>
</dbReference>
<dbReference type="Pfam" id="PF04818">
    <property type="entry name" value="CID"/>
    <property type="match status" value="1"/>
</dbReference>
<dbReference type="GO" id="GO:0006396">
    <property type="term" value="P:RNA processing"/>
    <property type="evidence" value="ECO:0007669"/>
    <property type="project" value="InterPro"/>
</dbReference>
<feature type="region of interest" description="Disordered" evidence="3">
    <location>
        <begin position="697"/>
        <end position="743"/>
    </location>
</feature>
<reference evidence="7" key="2">
    <citation type="submission" date="2007-04" db="EMBL/GenBank/DDBJ databases">
        <title>The genome of the human body louse.</title>
        <authorList>
            <consortium name="The Human Body Louse Genome Consortium"/>
            <person name="Kirkness E."/>
            <person name="Walenz B."/>
            <person name="Hass B."/>
            <person name="Bruggner R."/>
            <person name="Strausberg R."/>
        </authorList>
    </citation>
    <scope>NUCLEOTIDE SEQUENCE</scope>
    <source>
        <strain evidence="7">USDA</strain>
    </source>
</reference>
<feature type="domain" description="RRM" evidence="4">
    <location>
        <begin position="183"/>
        <end position="264"/>
    </location>
</feature>